<keyword evidence="1" id="KW-0472">Membrane</keyword>
<feature type="transmembrane region" description="Helical" evidence="1">
    <location>
        <begin position="6"/>
        <end position="23"/>
    </location>
</feature>
<dbReference type="EMBL" id="JABWDY010002700">
    <property type="protein sequence ID" value="KAF5206453.1"/>
    <property type="molecule type" value="Genomic_DNA"/>
</dbReference>
<comment type="caution">
    <text evidence="2">The sequence shown here is derived from an EMBL/GenBank/DDBJ whole genome shotgun (WGS) entry which is preliminary data.</text>
</comment>
<reference evidence="2 3" key="1">
    <citation type="submission" date="2020-06" db="EMBL/GenBank/DDBJ databases">
        <title>Transcriptomic and genomic resources for Thalictrum thalictroides and T. hernandezii: Facilitating candidate gene discovery in an emerging model plant lineage.</title>
        <authorList>
            <person name="Arias T."/>
            <person name="Riano-Pachon D.M."/>
            <person name="Di Stilio V.S."/>
        </authorList>
    </citation>
    <scope>NUCLEOTIDE SEQUENCE [LARGE SCALE GENOMIC DNA]</scope>
    <source>
        <strain evidence="3">cv. WT478/WT964</strain>
        <tissue evidence="2">Leaves</tissue>
    </source>
</reference>
<organism evidence="2 3">
    <name type="scientific">Thalictrum thalictroides</name>
    <name type="common">Rue-anemone</name>
    <name type="synonym">Anemone thalictroides</name>
    <dbReference type="NCBI Taxonomy" id="46969"/>
    <lineage>
        <taxon>Eukaryota</taxon>
        <taxon>Viridiplantae</taxon>
        <taxon>Streptophyta</taxon>
        <taxon>Embryophyta</taxon>
        <taxon>Tracheophyta</taxon>
        <taxon>Spermatophyta</taxon>
        <taxon>Magnoliopsida</taxon>
        <taxon>Ranunculales</taxon>
        <taxon>Ranunculaceae</taxon>
        <taxon>Thalictroideae</taxon>
        <taxon>Thalictrum</taxon>
    </lineage>
</organism>
<gene>
    <name evidence="2" type="ORF">FRX31_003960</name>
</gene>
<evidence type="ECO:0000256" key="1">
    <source>
        <dbReference type="SAM" id="Phobius"/>
    </source>
</evidence>
<evidence type="ECO:0000313" key="3">
    <source>
        <dbReference type="Proteomes" id="UP000554482"/>
    </source>
</evidence>
<feature type="transmembrane region" description="Helical" evidence="1">
    <location>
        <begin position="58"/>
        <end position="75"/>
    </location>
</feature>
<evidence type="ECO:0008006" key="4">
    <source>
        <dbReference type="Google" id="ProtNLM"/>
    </source>
</evidence>
<dbReference type="Proteomes" id="UP000554482">
    <property type="component" value="Unassembled WGS sequence"/>
</dbReference>
<name>A0A7J6XAH7_THATH</name>
<evidence type="ECO:0000313" key="2">
    <source>
        <dbReference type="EMBL" id="KAF5206453.1"/>
    </source>
</evidence>
<accession>A0A7J6XAH7</accession>
<protein>
    <recommendedName>
        <fullName evidence="4">Transmembrane protein</fullName>
    </recommendedName>
</protein>
<feature type="transmembrane region" description="Helical" evidence="1">
    <location>
        <begin position="35"/>
        <end position="52"/>
    </location>
</feature>
<keyword evidence="1" id="KW-0812">Transmembrane</keyword>
<keyword evidence="3" id="KW-1185">Reference proteome</keyword>
<proteinExistence type="predicted"/>
<keyword evidence="1" id="KW-1133">Transmembrane helix</keyword>
<dbReference type="AlphaFoldDB" id="A0A7J6XAH7"/>
<sequence>MYLVDTSVAALIVYLFTLANPDLQSTQGIIEAVSCALHIILTYTGLWLSTLAKKVPGWYTILSVVFIAIPIAIGIKELCRWCNTQNDGTHTQPTNPLSDIEAQVLQTHYQTLKLKLKTYMQNSPHPQLNAQVQAPAPVMLLQECR</sequence>